<protein>
    <submittedName>
        <fullName evidence="5">GDP-fucose protein O-fucosyltransferase</fullName>
    </submittedName>
</protein>
<reference evidence="5 6" key="1">
    <citation type="journal article" date="2021" name="BMC Genomics">
        <title>Datura genome reveals duplications of psychoactive alkaloid biosynthetic genes and high mutation rate following tissue culture.</title>
        <authorList>
            <person name="Rajewski A."/>
            <person name="Carter-House D."/>
            <person name="Stajich J."/>
            <person name="Litt A."/>
        </authorList>
    </citation>
    <scope>NUCLEOTIDE SEQUENCE [LARGE SCALE GENOMIC DNA]</scope>
    <source>
        <strain evidence="5">AR-01</strain>
    </source>
</reference>
<evidence type="ECO:0000256" key="4">
    <source>
        <dbReference type="SAM" id="SignalP"/>
    </source>
</evidence>
<dbReference type="EMBL" id="JACEIK010042420">
    <property type="protein sequence ID" value="MCE5167004.1"/>
    <property type="molecule type" value="Genomic_DNA"/>
</dbReference>
<keyword evidence="1" id="KW-0808">Transferase</keyword>
<keyword evidence="6" id="KW-1185">Reference proteome</keyword>
<dbReference type="InterPro" id="IPR045130">
    <property type="entry name" value="OFUT2-like"/>
</dbReference>
<gene>
    <name evidence="5" type="primary">FUT13_4</name>
    <name evidence="5" type="ORF">HAX54_033195</name>
</gene>
<feature type="non-terminal residue" evidence="5">
    <location>
        <position position="178"/>
    </location>
</feature>
<evidence type="ECO:0000256" key="3">
    <source>
        <dbReference type="ARBA" id="ARBA00023277"/>
    </source>
</evidence>
<dbReference type="Proteomes" id="UP000823775">
    <property type="component" value="Unassembled WGS sequence"/>
</dbReference>
<proteinExistence type="predicted"/>
<keyword evidence="3" id="KW-0119">Carbohydrate metabolism</keyword>
<feature type="chain" id="PRO_5045561489" evidence="4">
    <location>
        <begin position="18"/>
        <end position="178"/>
    </location>
</feature>
<dbReference type="PANTHER" id="PTHR13398">
    <property type="entry name" value="GDP-FUCOSE PROTEIN O-FUCOSYLTRANSFERASE 2"/>
    <property type="match status" value="1"/>
</dbReference>
<comment type="caution">
    <text evidence="5">The sequence shown here is derived from an EMBL/GenBank/DDBJ whole genome shotgun (WGS) entry which is preliminary data.</text>
</comment>
<evidence type="ECO:0000256" key="2">
    <source>
        <dbReference type="ARBA" id="ARBA00023253"/>
    </source>
</evidence>
<organism evidence="5 6">
    <name type="scientific">Datura stramonium</name>
    <name type="common">Jimsonweed</name>
    <name type="synonym">Common thornapple</name>
    <dbReference type="NCBI Taxonomy" id="4076"/>
    <lineage>
        <taxon>Eukaryota</taxon>
        <taxon>Viridiplantae</taxon>
        <taxon>Streptophyta</taxon>
        <taxon>Embryophyta</taxon>
        <taxon>Tracheophyta</taxon>
        <taxon>Spermatophyta</taxon>
        <taxon>Magnoliopsida</taxon>
        <taxon>eudicotyledons</taxon>
        <taxon>Gunneridae</taxon>
        <taxon>Pentapetalae</taxon>
        <taxon>asterids</taxon>
        <taxon>lamiids</taxon>
        <taxon>Solanales</taxon>
        <taxon>Solanaceae</taxon>
        <taxon>Solanoideae</taxon>
        <taxon>Datureae</taxon>
        <taxon>Datura</taxon>
    </lineage>
</organism>
<feature type="signal peptide" evidence="4">
    <location>
        <begin position="1"/>
        <end position="17"/>
    </location>
</feature>
<dbReference type="PANTHER" id="PTHR13398:SF0">
    <property type="entry name" value="GDP-FUCOSE PROTEIN O-FUCOSYLTRANSFERASE 2"/>
    <property type="match status" value="1"/>
</dbReference>
<evidence type="ECO:0000256" key="1">
    <source>
        <dbReference type="ARBA" id="ARBA00022679"/>
    </source>
</evidence>
<keyword evidence="4" id="KW-0732">Signal</keyword>
<evidence type="ECO:0000313" key="6">
    <source>
        <dbReference type="Proteomes" id="UP000823775"/>
    </source>
</evidence>
<keyword evidence="2" id="KW-0294">Fucose metabolism</keyword>
<accession>A0ABS8YAK6</accession>
<sequence>MLLILVSTIMVVCIGVGRWIIDSLTGEPLSENRATALFLDDEHVKKLKSLGVYMNKLETAWDEDVKNPKPRTVQDIMKNFSLDDGVIAIGDVFFANVEKKWLLLPVPQAADCNNRAVERSTAPVIYLSTDVAESETGLLQSLVVVYGKTVPLVRRPARNSDEKWDALVYRHDFEGDGQ</sequence>
<evidence type="ECO:0000313" key="5">
    <source>
        <dbReference type="EMBL" id="MCE5167004.1"/>
    </source>
</evidence>
<name>A0ABS8YAK6_DATST</name>